<dbReference type="GO" id="GO:0032259">
    <property type="term" value="P:methylation"/>
    <property type="evidence" value="ECO:0007669"/>
    <property type="project" value="UniProtKB-KW"/>
</dbReference>
<keyword evidence="2" id="KW-0489">Methyltransferase</keyword>
<dbReference type="GO" id="GO:0008168">
    <property type="term" value="F:methyltransferase activity"/>
    <property type="evidence" value="ECO:0007669"/>
    <property type="project" value="UniProtKB-KW"/>
</dbReference>
<gene>
    <name evidence="2" type="ORF">WA04_03950</name>
    <name evidence="1" type="ORF">WA04_04135</name>
</gene>
<dbReference type="AlphaFoldDB" id="A0A837L0I8"/>
<dbReference type="EMBL" id="LBKL01000050">
    <property type="protein sequence ID" value="KLL40270.1"/>
    <property type="molecule type" value="Genomic_DNA"/>
</dbReference>
<dbReference type="SUPFAM" id="SSF53335">
    <property type="entry name" value="S-adenosyl-L-methionine-dependent methyltransferases"/>
    <property type="match status" value="1"/>
</dbReference>
<comment type="caution">
    <text evidence="2">The sequence shown here is derived from an EMBL/GenBank/DDBJ whole genome shotgun (WGS) entry which is preliminary data.</text>
</comment>
<dbReference type="Proteomes" id="UP000035346">
    <property type="component" value="Unassembled WGS sequence"/>
</dbReference>
<dbReference type="CDD" id="cd02440">
    <property type="entry name" value="AdoMet_MTases"/>
    <property type="match status" value="1"/>
</dbReference>
<evidence type="ECO:0000313" key="3">
    <source>
        <dbReference type="Proteomes" id="UP000035346"/>
    </source>
</evidence>
<dbReference type="EMBL" id="LBKL01000048">
    <property type="protein sequence ID" value="KLL40508.1"/>
    <property type="molecule type" value="Genomic_DNA"/>
</dbReference>
<dbReference type="RefSeq" id="WP_001114108.1">
    <property type="nucleotide sequence ID" value="NZ_LBKL01000048.1"/>
</dbReference>
<organism evidence="2 3">
    <name type="scientific">Streptococcus agalactiae</name>
    <dbReference type="NCBI Taxonomy" id="1311"/>
    <lineage>
        <taxon>Bacteria</taxon>
        <taxon>Bacillati</taxon>
        <taxon>Bacillota</taxon>
        <taxon>Bacilli</taxon>
        <taxon>Lactobacillales</taxon>
        <taxon>Streptococcaceae</taxon>
        <taxon>Streptococcus</taxon>
    </lineage>
</organism>
<dbReference type="Gene3D" id="3.40.50.150">
    <property type="entry name" value="Vaccinia Virus protein VP39"/>
    <property type="match status" value="1"/>
</dbReference>
<protein>
    <submittedName>
        <fullName evidence="2">Methyltransferase</fullName>
    </submittedName>
</protein>
<name>A0A837L0I8_STRAG</name>
<evidence type="ECO:0000313" key="2">
    <source>
        <dbReference type="EMBL" id="KLL40508.1"/>
    </source>
</evidence>
<accession>A0A837L0I8</accession>
<evidence type="ECO:0000313" key="1">
    <source>
        <dbReference type="EMBL" id="KLL40270.1"/>
    </source>
</evidence>
<proteinExistence type="predicted"/>
<reference evidence="2 3" key="1">
    <citation type="journal article" date="2015" name="PLoS ONE">
        <title>Genomic analysis reveals the molecular basis for capsule loss in the group B streptococcus population.</title>
        <authorList>
            <consortium name="DEVANI Consortium"/>
            <person name="Rosini R."/>
            <person name="Campisi E."/>
            <person name="De Chiara M."/>
            <person name="Tettelin H."/>
            <person name="Rinaudo D."/>
            <person name="Toniolo C."/>
            <person name="Metruccio M."/>
            <person name="Guidotti S."/>
            <person name="Sorensen U.B."/>
            <person name="Kilian M."/>
            <person name="Ramirez M."/>
            <person name="Janulczyk R."/>
            <person name="Donati C."/>
            <person name="Grandi G."/>
            <person name="Margarit I."/>
        </authorList>
    </citation>
    <scope>NUCLEOTIDE SEQUENCE [LARGE SCALE GENOMIC DNA]</scope>
    <source>
        <strain evidence="2 3">DK-B-USS-215</strain>
    </source>
</reference>
<dbReference type="InterPro" id="IPR029063">
    <property type="entry name" value="SAM-dependent_MTases_sf"/>
</dbReference>
<keyword evidence="2" id="KW-0808">Transferase</keyword>
<sequence length="160" mass="18524">MPEIKILDACCGSRLFWFDKNEEHTTFMDIRQETFDIHGKHVNVKPDVLGDFRNMPFENNIFNLVVFDPPHLKYVGQKSIMKAQYGQLDKDNWKEDISKGFEECMRVLKVGGTLVFKWSDCQINVKEVLSAIPFTPLFGQQRGTTHWMTFVKFELTGNGG</sequence>